<organism evidence="1 2">
    <name type="scientific">Colletotrichum zoysiae</name>
    <dbReference type="NCBI Taxonomy" id="1216348"/>
    <lineage>
        <taxon>Eukaryota</taxon>
        <taxon>Fungi</taxon>
        <taxon>Dikarya</taxon>
        <taxon>Ascomycota</taxon>
        <taxon>Pezizomycotina</taxon>
        <taxon>Sordariomycetes</taxon>
        <taxon>Hypocreomycetidae</taxon>
        <taxon>Glomerellales</taxon>
        <taxon>Glomerellaceae</taxon>
        <taxon>Colletotrichum</taxon>
        <taxon>Colletotrichum graminicola species complex</taxon>
    </lineage>
</organism>
<protein>
    <submittedName>
        <fullName evidence="1">Uncharacterized protein</fullName>
    </submittedName>
</protein>
<sequence length="162" mass="18292">MAMWPPCQRQPQHIMENHRLGINGSPVGCPRLSVCVHFRPCNMPTGHFMSMPVDHLEDSQGPSSFGRGAFGYLCLPHKWDRITSSNATRLNGSRVSFACQGPRSERKPGRKATIRQLGPQYASGRLAYIVPILDQWPCCRDRASPILQEPYRPIIKLSIRVR</sequence>
<dbReference type="EMBL" id="MU843225">
    <property type="protein sequence ID" value="KAK2020526.1"/>
    <property type="molecule type" value="Genomic_DNA"/>
</dbReference>
<reference evidence="1" key="1">
    <citation type="submission" date="2021-06" db="EMBL/GenBank/DDBJ databases">
        <title>Comparative genomics, transcriptomics and evolutionary studies reveal genomic signatures of adaptation to plant cell wall in hemibiotrophic fungi.</title>
        <authorList>
            <consortium name="DOE Joint Genome Institute"/>
            <person name="Baroncelli R."/>
            <person name="Diaz J.F."/>
            <person name="Benocci T."/>
            <person name="Peng M."/>
            <person name="Battaglia E."/>
            <person name="Haridas S."/>
            <person name="Andreopoulos W."/>
            <person name="Labutti K."/>
            <person name="Pangilinan J."/>
            <person name="Floch G.L."/>
            <person name="Makela M.R."/>
            <person name="Henrissat B."/>
            <person name="Grigoriev I.V."/>
            <person name="Crouch J.A."/>
            <person name="De Vries R.P."/>
            <person name="Sukno S.A."/>
            <person name="Thon M.R."/>
        </authorList>
    </citation>
    <scope>NUCLEOTIDE SEQUENCE</scope>
    <source>
        <strain evidence="1">MAFF235873</strain>
    </source>
</reference>
<dbReference type="Proteomes" id="UP001232148">
    <property type="component" value="Unassembled WGS sequence"/>
</dbReference>
<gene>
    <name evidence="1" type="ORF">LX32DRAFT_315991</name>
</gene>
<dbReference type="AlphaFoldDB" id="A0AAD9H2E5"/>
<comment type="caution">
    <text evidence="1">The sequence shown here is derived from an EMBL/GenBank/DDBJ whole genome shotgun (WGS) entry which is preliminary data.</text>
</comment>
<accession>A0AAD9H2E5</accession>
<keyword evidence="2" id="KW-1185">Reference proteome</keyword>
<name>A0AAD9H2E5_9PEZI</name>
<evidence type="ECO:0000313" key="2">
    <source>
        <dbReference type="Proteomes" id="UP001232148"/>
    </source>
</evidence>
<proteinExistence type="predicted"/>
<evidence type="ECO:0000313" key="1">
    <source>
        <dbReference type="EMBL" id="KAK2020526.1"/>
    </source>
</evidence>